<dbReference type="EMBL" id="OC900705">
    <property type="protein sequence ID" value="CAD7649108.1"/>
    <property type="molecule type" value="Genomic_DNA"/>
</dbReference>
<keyword evidence="2" id="KW-1185">Reference proteome</keyword>
<gene>
    <name evidence="1" type="ORF">OSB1V03_LOCUS22244</name>
</gene>
<evidence type="ECO:0000313" key="1">
    <source>
        <dbReference type="EMBL" id="CAD7649108.1"/>
    </source>
</evidence>
<accession>A0A7R9LWK1</accession>
<reference evidence="1" key="1">
    <citation type="submission" date="2020-11" db="EMBL/GenBank/DDBJ databases">
        <authorList>
            <person name="Tran Van P."/>
        </authorList>
    </citation>
    <scope>NUCLEOTIDE SEQUENCE</scope>
</reference>
<name>A0A7R9LWK1_9ACAR</name>
<protein>
    <submittedName>
        <fullName evidence="1">Uncharacterized protein</fullName>
    </submittedName>
</protein>
<sequence>MIKCLIYYLRLEFRHRCSHCYTFVGFGRTSGDHRQKRREIKSHCRSMRPEISARFKSASSDRRFGRRE</sequence>
<evidence type="ECO:0000313" key="2">
    <source>
        <dbReference type="Proteomes" id="UP000759131"/>
    </source>
</evidence>
<dbReference type="Proteomes" id="UP000759131">
    <property type="component" value="Unassembled WGS sequence"/>
</dbReference>
<organism evidence="1">
    <name type="scientific">Medioppia subpectinata</name>
    <dbReference type="NCBI Taxonomy" id="1979941"/>
    <lineage>
        <taxon>Eukaryota</taxon>
        <taxon>Metazoa</taxon>
        <taxon>Ecdysozoa</taxon>
        <taxon>Arthropoda</taxon>
        <taxon>Chelicerata</taxon>
        <taxon>Arachnida</taxon>
        <taxon>Acari</taxon>
        <taxon>Acariformes</taxon>
        <taxon>Sarcoptiformes</taxon>
        <taxon>Oribatida</taxon>
        <taxon>Brachypylina</taxon>
        <taxon>Oppioidea</taxon>
        <taxon>Oppiidae</taxon>
        <taxon>Medioppia</taxon>
    </lineage>
</organism>
<dbReference type="EMBL" id="CAJPIZ010046130">
    <property type="protein sequence ID" value="CAG2122298.1"/>
    <property type="molecule type" value="Genomic_DNA"/>
</dbReference>
<proteinExistence type="predicted"/>
<dbReference type="AlphaFoldDB" id="A0A7R9LWK1"/>